<feature type="transmembrane region" description="Helical" evidence="1">
    <location>
        <begin position="7"/>
        <end position="30"/>
    </location>
</feature>
<evidence type="ECO:0000313" key="2">
    <source>
        <dbReference type="EMBL" id="SFR50689.1"/>
    </source>
</evidence>
<dbReference type="Proteomes" id="UP000243250">
    <property type="component" value="Unassembled WGS sequence"/>
</dbReference>
<proteinExistence type="predicted"/>
<protein>
    <recommendedName>
        <fullName evidence="4">Major facilitator superfamily (MFS) profile domain-containing protein</fullName>
    </recommendedName>
</protein>
<dbReference type="Pfam" id="PF26067">
    <property type="entry name" value="DUF8024"/>
    <property type="match status" value="1"/>
</dbReference>
<gene>
    <name evidence="2" type="ORF">SAMN04488124_1908</name>
</gene>
<sequence>MVSIIDFVVELLVSVLELVVTFVGDVFLGVDPLTAVSFLFGAAFVTVSSLVFGYLVLGAALNGLTGMGSSAPDASRRRRA</sequence>
<evidence type="ECO:0000256" key="1">
    <source>
        <dbReference type="SAM" id="Phobius"/>
    </source>
</evidence>
<evidence type="ECO:0000313" key="3">
    <source>
        <dbReference type="Proteomes" id="UP000243250"/>
    </source>
</evidence>
<keyword evidence="1" id="KW-0472">Membrane</keyword>
<keyword evidence="1" id="KW-0812">Transmembrane</keyword>
<feature type="transmembrane region" description="Helical" evidence="1">
    <location>
        <begin position="36"/>
        <end position="57"/>
    </location>
</feature>
<organism evidence="2 3">
    <name type="scientific">Halogeometricum limi</name>
    <dbReference type="NCBI Taxonomy" id="555875"/>
    <lineage>
        <taxon>Archaea</taxon>
        <taxon>Methanobacteriati</taxon>
        <taxon>Methanobacteriota</taxon>
        <taxon>Stenosarchaea group</taxon>
        <taxon>Halobacteria</taxon>
        <taxon>Halobacteriales</taxon>
        <taxon>Haloferacaceae</taxon>
        <taxon>Halogeometricum</taxon>
    </lineage>
</organism>
<name>A0A1I6H884_9EURY</name>
<dbReference type="InterPro" id="IPR058337">
    <property type="entry name" value="DUF8024"/>
</dbReference>
<evidence type="ECO:0008006" key="4">
    <source>
        <dbReference type="Google" id="ProtNLM"/>
    </source>
</evidence>
<keyword evidence="3" id="KW-1185">Reference proteome</keyword>
<dbReference type="RefSeq" id="WP_089881096.1">
    <property type="nucleotide sequence ID" value="NZ_FOYS01000003.1"/>
</dbReference>
<dbReference type="EMBL" id="FOYS01000003">
    <property type="protein sequence ID" value="SFR50689.1"/>
    <property type="molecule type" value="Genomic_DNA"/>
</dbReference>
<dbReference type="OrthoDB" id="301397at2157"/>
<keyword evidence="1" id="KW-1133">Transmembrane helix</keyword>
<reference evidence="3" key="1">
    <citation type="submission" date="2016-10" db="EMBL/GenBank/DDBJ databases">
        <authorList>
            <person name="Varghese N."/>
            <person name="Submissions S."/>
        </authorList>
    </citation>
    <scope>NUCLEOTIDE SEQUENCE [LARGE SCALE GENOMIC DNA]</scope>
    <source>
        <strain evidence="3">CGMCC 1.8711</strain>
    </source>
</reference>
<dbReference type="AlphaFoldDB" id="A0A1I6H884"/>
<accession>A0A1I6H884</accession>